<proteinExistence type="predicted"/>
<dbReference type="PANTHER" id="PTHR43581">
    <property type="entry name" value="ATP/GTP PHOSPHATASE"/>
    <property type="match status" value="1"/>
</dbReference>
<gene>
    <name evidence="2" type="ORF">NITFAB_0061</name>
</gene>
<sequence length="621" mass="68650">MNFPLQLTAQISSHNGSFRRSFMLNRGLTVLLGPNGSGKTHLLRGLKDSLQKYTSGKHVRFLSAGRTGMLEQYRSDYNGYHRGIPNYDNATYGSKGDAARRHQIETLVGDFQTLAERADILIKIQERLRKLFKRDLLIEWDAGNLKISFSHLDLDPKPYSSGREASGLLHLVGMLAALYDDEVGALLLDEPEVSLHPQLQAFLLKEILSVAGYPVVGENKKIVIIATHSTEMLQIQNPEDLLSLVFCYDLMDDPVQISAEAGELKSKKVQNLVARLGQEHKLSLFSKRPLLVEGPSDVIICSALAVKLDMQLEAAGSQLLPVIGKGQMPTVTKLLRLLGKTPVALADADGIFDGVELINSYLTVNSAADQRASSLGFSSAQQMASGIFNDFCQLVDHRWYEIEAKAETHPYWVNRNTEDEEQAKRRSAFCTLFAIDDIKLNKLATDNAWVRIKCRFAALLDLLEHCGLFILRKGSIESYYLGSDQFTSIGKPSAAVSEIDYFSQHAPKDVETAYGDVVRCIRYASDAEVICEADSLRDLLLAVVAPAHARFKNGDSSPNFNYLARQILGERSKIFGLTVNEDRLIVSIESTVLNVSGFPVALGKDDDVQKSINLALATKAN</sequence>
<dbReference type="SUPFAM" id="SSF52540">
    <property type="entry name" value="P-loop containing nucleoside triphosphate hydrolases"/>
    <property type="match status" value="1"/>
</dbReference>
<dbReference type="EMBL" id="LS423452">
    <property type="protein sequence ID" value="SPS04472.1"/>
    <property type="molecule type" value="Genomic_DNA"/>
</dbReference>
<dbReference type="PANTHER" id="PTHR43581:SF2">
    <property type="entry name" value="EXCINUCLEASE ATPASE SUBUNIT"/>
    <property type="match status" value="1"/>
</dbReference>
<feature type="domain" description="AAA+ ATPase" evidence="1">
    <location>
        <begin position="25"/>
        <end position="256"/>
    </location>
</feature>
<dbReference type="Gene3D" id="3.40.50.300">
    <property type="entry name" value="P-loop containing nucleotide triphosphate hydrolases"/>
    <property type="match status" value="1"/>
</dbReference>
<name>A0A2X0R3J9_9PROT</name>
<dbReference type="SMART" id="SM00382">
    <property type="entry name" value="AAA"/>
    <property type="match status" value="1"/>
</dbReference>
<accession>A0A2X0R3J9</accession>
<dbReference type="InterPro" id="IPR003959">
    <property type="entry name" value="ATPase_AAA_core"/>
</dbReference>
<dbReference type="AlphaFoldDB" id="A0A2X0R3J9"/>
<dbReference type="InterPro" id="IPR003593">
    <property type="entry name" value="AAA+_ATPase"/>
</dbReference>
<dbReference type="InterPro" id="IPR027417">
    <property type="entry name" value="P-loop_NTPase"/>
</dbReference>
<organism evidence="2">
    <name type="scientific">Candidatus Nitrotoga fabula</name>
    <dbReference type="NCBI Taxonomy" id="2182327"/>
    <lineage>
        <taxon>Bacteria</taxon>
        <taxon>Pseudomonadati</taxon>
        <taxon>Pseudomonadota</taxon>
        <taxon>Betaproteobacteria</taxon>
        <taxon>Nitrosomonadales</taxon>
        <taxon>Gallionellaceae</taxon>
        <taxon>Candidatus Nitrotoga</taxon>
    </lineage>
</organism>
<dbReference type="Pfam" id="PF20469">
    <property type="entry name" value="OLD-like_TOPRIM"/>
    <property type="match status" value="1"/>
</dbReference>
<dbReference type="GO" id="GO:0016887">
    <property type="term" value="F:ATP hydrolysis activity"/>
    <property type="evidence" value="ECO:0007669"/>
    <property type="project" value="InterPro"/>
</dbReference>
<dbReference type="Pfam" id="PF13304">
    <property type="entry name" value="AAA_21"/>
    <property type="match status" value="1"/>
</dbReference>
<dbReference type="InterPro" id="IPR051396">
    <property type="entry name" value="Bact_Antivir_Def_Nuclease"/>
</dbReference>
<dbReference type="InterPro" id="IPR034139">
    <property type="entry name" value="TOPRIM_OLD"/>
</dbReference>
<protein>
    <recommendedName>
        <fullName evidence="1">AAA+ ATPase domain-containing protein</fullName>
    </recommendedName>
</protein>
<evidence type="ECO:0000259" key="1">
    <source>
        <dbReference type="SMART" id="SM00382"/>
    </source>
</evidence>
<dbReference type="GO" id="GO:0005524">
    <property type="term" value="F:ATP binding"/>
    <property type="evidence" value="ECO:0007669"/>
    <property type="project" value="InterPro"/>
</dbReference>
<evidence type="ECO:0000313" key="2">
    <source>
        <dbReference type="EMBL" id="SPS04472.1"/>
    </source>
</evidence>
<dbReference type="CDD" id="cd01026">
    <property type="entry name" value="TOPRIM_OLD"/>
    <property type="match status" value="1"/>
</dbReference>
<reference evidence="2" key="1">
    <citation type="submission" date="2018-05" db="EMBL/GenBank/DDBJ databases">
        <authorList>
            <person name="Lanie J.A."/>
            <person name="Ng W.-L."/>
            <person name="Kazmierczak K.M."/>
            <person name="Andrzejewski T.M."/>
            <person name="Davidsen T.M."/>
            <person name="Wayne K.J."/>
            <person name="Tettelin H."/>
            <person name="Glass J.I."/>
            <person name="Rusch D."/>
            <person name="Podicherti R."/>
            <person name="Tsui H.-C.T."/>
            <person name="Winkler M.E."/>
        </authorList>
    </citation>
    <scope>NUCLEOTIDE SEQUENCE</scope>
    <source>
        <strain evidence="2">KNB</strain>
    </source>
</reference>